<proteinExistence type="predicted"/>
<dbReference type="AlphaFoldDB" id="A0A2D0WKN2"/>
<organism evidence="2">
    <name type="scientific">Klebsiella pneumoniae</name>
    <dbReference type="NCBI Taxonomy" id="573"/>
    <lineage>
        <taxon>Bacteria</taxon>
        <taxon>Pseudomonadati</taxon>
        <taxon>Pseudomonadota</taxon>
        <taxon>Gammaproteobacteria</taxon>
        <taxon>Enterobacterales</taxon>
        <taxon>Enterobacteriaceae</taxon>
        <taxon>Klebsiella/Raoultella group</taxon>
        <taxon>Klebsiella</taxon>
        <taxon>Klebsiella pneumoniae complex</taxon>
    </lineage>
</organism>
<sequence>MFPGRCAPEGGKQIRNNLFSDLRSGRERLLQNKHKKQ</sequence>
<protein>
    <submittedName>
        <fullName evidence="2">Uncharacterized protein</fullName>
    </submittedName>
</protein>
<accession>A0A2D0WKN2</accession>
<name>A0A2D0WKN2_KLEPN</name>
<feature type="region of interest" description="Disordered" evidence="1">
    <location>
        <begin position="1"/>
        <end position="37"/>
    </location>
</feature>
<geneLocation type="plasmid" evidence="2">
    <name>pKSC24</name>
</geneLocation>
<evidence type="ECO:0000256" key="1">
    <source>
        <dbReference type="SAM" id="MobiDB-lite"/>
    </source>
</evidence>
<reference evidence="2" key="1">
    <citation type="submission" date="2016-06" db="EMBL/GenBank/DDBJ databases">
        <title>Complete nucleotide sequence of a MDR plasmid encoding mcr-1 variant in Klebsiella pneumoniae.</title>
        <authorList>
            <person name="Yang Y."/>
            <person name="Zhang A."/>
            <person name="Wang H."/>
        </authorList>
    </citation>
    <scope>NUCLEOTIDE SEQUENCE</scope>
    <source>
        <strain evidence="2">SC24</strain>
        <plasmid evidence="2">pKSC24</plasmid>
    </source>
</reference>
<evidence type="ECO:0000313" key="2">
    <source>
        <dbReference type="EMBL" id="ARA74306.2"/>
    </source>
</evidence>
<dbReference type="EMBL" id="KX443408">
    <property type="protein sequence ID" value="ARA74306.2"/>
    <property type="molecule type" value="Genomic_DNA"/>
</dbReference>
<keyword evidence="2" id="KW-0614">Plasmid</keyword>